<dbReference type="InterPro" id="IPR048634">
    <property type="entry name" value="SecD_SecF_C"/>
</dbReference>
<dbReference type="Proteomes" id="UP000070184">
    <property type="component" value="Unassembled WGS sequence"/>
</dbReference>
<keyword evidence="8 9" id="KW-0472">Membrane</keyword>
<reference evidence="11 12" key="1">
    <citation type="journal article" date="2016" name="Sci. Rep.">
        <title>Metabolic traits of an uncultured archaeal lineage -MSBL1- from brine pools of the Red Sea.</title>
        <authorList>
            <person name="Mwirichia R."/>
            <person name="Alam I."/>
            <person name="Rashid M."/>
            <person name="Vinu M."/>
            <person name="Ba-Alawi W."/>
            <person name="Anthony Kamau A."/>
            <person name="Kamanda Ngugi D."/>
            <person name="Goker M."/>
            <person name="Klenk H.P."/>
            <person name="Bajic V."/>
            <person name="Stingl U."/>
        </authorList>
    </citation>
    <scope>NUCLEOTIDE SEQUENCE [LARGE SCALE GENOMIC DNA]</scope>
    <source>
        <strain evidence="11">SCGC-AAA259B11</strain>
    </source>
</reference>
<keyword evidence="12" id="KW-1185">Reference proteome</keyword>
<evidence type="ECO:0000313" key="11">
    <source>
        <dbReference type="EMBL" id="KXA90440.1"/>
    </source>
</evidence>
<evidence type="ECO:0000256" key="6">
    <source>
        <dbReference type="ARBA" id="ARBA00022989"/>
    </source>
</evidence>
<gene>
    <name evidence="9" type="primary">secF</name>
    <name evidence="11" type="ORF">AKJ61_00735</name>
</gene>
<dbReference type="GO" id="GO:0006605">
    <property type="term" value="P:protein targeting"/>
    <property type="evidence" value="ECO:0007669"/>
    <property type="project" value="UniProtKB-UniRule"/>
</dbReference>
<keyword evidence="4 9" id="KW-0812">Transmembrane</keyword>
<dbReference type="AlphaFoldDB" id="A0A133U8C9"/>
<evidence type="ECO:0000256" key="5">
    <source>
        <dbReference type="ARBA" id="ARBA00022927"/>
    </source>
</evidence>
<comment type="similarity">
    <text evidence="9">Belongs to the SecD/SecF family. SecF subfamily.</text>
</comment>
<feature type="transmembrane region" description="Helical" evidence="9">
    <location>
        <begin position="15"/>
        <end position="35"/>
    </location>
</feature>
<dbReference type="PANTHER" id="PTHR30081">
    <property type="entry name" value="PROTEIN-EXPORT MEMBRANE PROTEIN SEC"/>
    <property type="match status" value="1"/>
</dbReference>
<feature type="domain" description="Protein export membrane protein SecD/SecF C-terminal" evidence="10">
    <location>
        <begin position="120"/>
        <end position="287"/>
    </location>
</feature>
<sequence>MNISWPVENLDHKQLIAIPLIVGAIFGTVIALHWYNERSPVPLGLEFSSGSYIRIQNVEIPSETTLEKFKSAFENQFESSAKIHTYKNEGSITIETSANLLEVQAKENIKTLLSETQITGTPQISIETMGSIITQKYKDQARNAAIATIIAMTIILFIALRDFPAIGGILSVIGLDFLGILGGMAILGIPLTLSSMAGILLIFGYAVNTNILLSTNILRRKGGTPRERASRAMNTGIKMSSTSAVAMIALNLMTNAPELKQISAILVIGILVDMLNTWLLNSGLLLRHKVGTEEKYHARI</sequence>
<comment type="caution">
    <text evidence="11">The sequence shown here is derived from an EMBL/GenBank/DDBJ whole genome shotgun (WGS) entry which is preliminary data.</text>
</comment>
<dbReference type="Pfam" id="PF02355">
    <property type="entry name" value="SecD_SecF_C"/>
    <property type="match status" value="1"/>
</dbReference>
<comment type="subunit">
    <text evidence="9">Part of the protein translocation apparatus. Forms a complex with SecD.</text>
</comment>
<feature type="transmembrane region" description="Helical" evidence="9">
    <location>
        <begin position="239"/>
        <end position="256"/>
    </location>
</feature>
<dbReference type="HAMAP" id="MF_01464_A">
    <property type="entry name" value="SecF_A"/>
    <property type="match status" value="1"/>
</dbReference>
<comment type="function">
    <text evidence="9">Involved in protein export.</text>
</comment>
<feature type="transmembrane region" description="Helical" evidence="9">
    <location>
        <begin position="144"/>
        <end position="160"/>
    </location>
</feature>
<evidence type="ECO:0000256" key="8">
    <source>
        <dbReference type="ARBA" id="ARBA00023136"/>
    </source>
</evidence>
<keyword evidence="3 9" id="KW-1003">Cell membrane</keyword>
<keyword evidence="2 9" id="KW-0813">Transport</keyword>
<comment type="caution">
    <text evidence="9">Lacks conserved residue(s) required for the propagation of feature annotation.</text>
</comment>
<dbReference type="EMBL" id="LHXK01000005">
    <property type="protein sequence ID" value="KXA90440.1"/>
    <property type="molecule type" value="Genomic_DNA"/>
</dbReference>
<dbReference type="InterPro" id="IPR022813">
    <property type="entry name" value="SecD/SecF_arch_bac"/>
</dbReference>
<evidence type="ECO:0000259" key="10">
    <source>
        <dbReference type="Pfam" id="PF02355"/>
    </source>
</evidence>
<dbReference type="SUPFAM" id="SSF82866">
    <property type="entry name" value="Multidrug efflux transporter AcrB transmembrane domain"/>
    <property type="match status" value="1"/>
</dbReference>
<keyword evidence="5 9" id="KW-0653">Protein transport</keyword>
<feature type="transmembrane region" description="Helical" evidence="9">
    <location>
        <begin position="195"/>
        <end position="218"/>
    </location>
</feature>
<keyword evidence="6 9" id="KW-1133">Transmembrane helix</keyword>
<accession>A0A133U8C9</accession>
<comment type="subcellular location">
    <subcellularLocation>
        <location evidence="1 9">Cell membrane</location>
        <topology evidence="1 9">Multi-pass membrane protein</topology>
    </subcellularLocation>
</comment>
<feature type="transmembrane region" description="Helical" evidence="9">
    <location>
        <begin position="262"/>
        <end position="280"/>
    </location>
</feature>
<dbReference type="Gene3D" id="1.20.1640.10">
    <property type="entry name" value="Multidrug efflux transporter AcrB transmembrane domain"/>
    <property type="match status" value="1"/>
</dbReference>
<evidence type="ECO:0000256" key="2">
    <source>
        <dbReference type="ARBA" id="ARBA00022448"/>
    </source>
</evidence>
<evidence type="ECO:0000256" key="9">
    <source>
        <dbReference type="HAMAP-Rule" id="MF_01464"/>
    </source>
</evidence>
<name>A0A133U8C9_9EURY</name>
<evidence type="ECO:0000256" key="1">
    <source>
        <dbReference type="ARBA" id="ARBA00004651"/>
    </source>
</evidence>
<protein>
    <recommendedName>
        <fullName evidence="9">Protein-export membrane protein SecF</fullName>
    </recommendedName>
</protein>
<evidence type="ECO:0000256" key="7">
    <source>
        <dbReference type="ARBA" id="ARBA00023010"/>
    </source>
</evidence>
<keyword evidence="7 9" id="KW-0811">Translocation</keyword>
<dbReference type="InterPro" id="IPR024921">
    <property type="entry name" value="SecF_arc"/>
</dbReference>
<dbReference type="GO" id="GO:0065002">
    <property type="term" value="P:intracellular protein transmembrane transport"/>
    <property type="evidence" value="ECO:0007669"/>
    <property type="project" value="UniProtKB-UniRule"/>
</dbReference>
<proteinExistence type="inferred from homology"/>
<dbReference type="GO" id="GO:0005886">
    <property type="term" value="C:plasma membrane"/>
    <property type="evidence" value="ECO:0007669"/>
    <property type="project" value="UniProtKB-SubCell"/>
</dbReference>
<evidence type="ECO:0000313" key="12">
    <source>
        <dbReference type="Proteomes" id="UP000070184"/>
    </source>
</evidence>
<evidence type="ECO:0000256" key="4">
    <source>
        <dbReference type="ARBA" id="ARBA00022692"/>
    </source>
</evidence>
<organism evidence="11 12">
    <name type="scientific">candidate division MSBL1 archaeon SCGC-AAA259B11</name>
    <dbReference type="NCBI Taxonomy" id="1698260"/>
    <lineage>
        <taxon>Archaea</taxon>
        <taxon>Methanobacteriati</taxon>
        <taxon>Methanobacteriota</taxon>
        <taxon>candidate division MSBL1</taxon>
    </lineage>
</organism>
<dbReference type="PANTHER" id="PTHR30081:SF8">
    <property type="entry name" value="PROTEIN TRANSLOCASE SUBUNIT SECF"/>
    <property type="match status" value="1"/>
</dbReference>
<evidence type="ECO:0000256" key="3">
    <source>
        <dbReference type="ARBA" id="ARBA00022475"/>
    </source>
</evidence>